<dbReference type="CDD" id="cd00093">
    <property type="entry name" value="HTH_XRE"/>
    <property type="match status" value="1"/>
</dbReference>
<reference evidence="2 3" key="1">
    <citation type="submission" date="2018-05" db="EMBL/GenBank/DDBJ databases">
        <authorList>
            <person name="Lanie J.A."/>
            <person name="Ng W.-L."/>
            <person name="Kazmierczak K.M."/>
            <person name="Andrzejewski T.M."/>
            <person name="Davidsen T.M."/>
            <person name="Wayne K.J."/>
            <person name="Tettelin H."/>
            <person name="Glass J.I."/>
            <person name="Rusch D."/>
            <person name="Podicherti R."/>
            <person name="Tsui H.-C.T."/>
            <person name="Winkler M.E."/>
        </authorList>
    </citation>
    <scope>NUCLEOTIDE SEQUENCE [LARGE SCALE GENOMIC DNA]</scope>
    <source>
        <strain evidence="2 3">BUT-10</strain>
    </source>
</reference>
<dbReference type="InterPro" id="IPR001387">
    <property type="entry name" value="Cro/C1-type_HTH"/>
</dbReference>
<dbReference type="EMBL" id="QFYS01000012">
    <property type="protein sequence ID" value="RAK62272.1"/>
    <property type="molecule type" value="Genomic_DNA"/>
</dbReference>
<keyword evidence="3" id="KW-1185">Reference proteome</keyword>
<sequence length="313" mass="33775">MTTPPKPATKDATWAGDLRVGEGEFPSRLLLALKALSLSRGRLAAELAVDKSVVSRWLSGRQAPSGENLANLTNLVAQRRPGFTLLDWEADLDTLSARLGVASEPAPGAFGPLAGWLPEAVLQEAQALTALRGADYEGFWRTTRPAIGMPGRFMHDQVLIRRADNGFLAFRLRVEDMLFEGWTFPTQTQLFSLAADARSGIFIFSIYNAVLRNKAEVLDGISMTIQRVGGGSPVAGANILERTGDLTGDAQADDARFEELALANPLAPEDSVPPEVRDHVFRDFGPSVLASGGSALLTMPFAGSWSRGRRFEP</sequence>
<accession>A0A328B495</accession>
<dbReference type="InterPro" id="IPR010982">
    <property type="entry name" value="Lambda_DNA-bd_dom_sf"/>
</dbReference>
<dbReference type="PROSITE" id="PS50943">
    <property type="entry name" value="HTH_CROC1"/>
    <property type="match status" value="1"/>
</dbReference>
<dbReference type="Pfam" id="PF01381">
    <property type="entry name" value="HTH_3"/>
    <property type="match status" value="1"/>
</dbReference>
<gene>
    <name evidence="2" type="ORF">DJ019_19240</name>
</gene>
<organism evidence="2 3">
    <name type="scientific">Phenylobacterium kunshanense</name>
    <dbReference type="NCBI Taxonomy" id="1445034"/>
    <lineage>
        <taxon>Bacteria</taxon>
        <taxon>Pseudomonadati</taxon>
        <taxon>Pseudomonadota</taxon>
        <taxon>Alphaproteobacteria</taxon>
        <taxon>Caulobacterales</taxon>
        <taxon>Caulobacteraceae</taxon>
        <taxon>Phenylobacterium</taxon>
    </lineage>
</organism>
<dbReference type="Gene3D" id="1.10.260.40">
    <property type="entry name" value="lambda repressor-like DNA-binding domains"/>
    <property type="match status" value="1"/>
</dbReference>
<dbReference type="AlphaFoldDB" id="A0A328B495"/>
<evidence type="ECO:0000313" key="2">
    <source>
        <dbReference type="EMBL" id="RAK62272.1"/>
    </source>
</evidence>
<proteinExistence type="predicted"/>
<dbReference type="Proteomes" id="UP000249524">
    <property type="component" value="Unassembled WGS sequence"/>
</dbReference>
<name>A0A328B495_9CAUL</name>
<feature type="domain" description="HTH cro/C1-type" evidence="1">
    <location>
        <begin position="29"/>
        <end position="72"/>
    </location>
</feature>
<protein>
    <recommendedName>
        <fullName evidence="1">HTH cro/C1-type domain-containing protein</fullName>
    </recommendedName>
</protein>
<evidence type="ECO:0000259" key="1">
    <source>
        <dbReference type="PROSITE" id="PS50943"/>
    </source>
</evidence>
<comment type="caution">
    <text evidence="2">The sequence shown here is derived from an EMBL/GenBank/DDBJ whole genome shotgun (WGS) entry which is preliminary data.</text>
</comment>
<dbReference type="GO" id="GO:0003677">
    <property type="term" value="F:DNA binding"/>
    <property type="evidence" value="ECO:0007669"/>
    <property type="project" value="InterPro"/>
</dbReference>
<dbReference type="OrthoDB" id="8902678at2"/>
<evidence type="ECO:0000313" key="3">
    <source>
        <dbReference type="Proteomes" id="UP000249524"/>
    </source>
</evidence>
<dbReference type="SUPFAM" id="SSF47413">
    <property type="entry name" value="lambda repressor-like DNA-binding domains"/>
    <property type="match status" value="1"/>
</dbReference>